<dbReference type="InterPro" id="IPR002645">
    <property type="entry name" value="STAS_dom"/>
</dbReference>
<dbReference type="PROSITE" id="PS50801">
    <property type="entry name" value="STAS"/>
    <property type="match status" value="1"/>
</dbReference>
<dbReference type="PANTHER" id="PTHR33495:SF13">
    <property type="entry name" value="ANTI-SIGMA-F FACTOR ANTAGONIST RSFB"/>
    <property type="match status" value="1"/>
</dbReference>
<evidence type="ECO:0000313" key="4">
    <source>
        <dbReference type="EMBL" id="ANN19500.1"/>
    </source>
</evidence>
<proteinExistence type="inferred from homology"/>
<name>A0A193C579_AMYOR</name>
<dbReference type="InterPro" id="IPR036513">
    <property type="entry name" value="STAS_dom_sf"/>
</dbReference>
<dbReference type="Pfam" id="PF01740">
    <property type="entry name" value="STAS"/>
    <property type="match status" value="1"/>
</dbReference>
<sequence>MAFNTGTAQSAPFAVIEADRSDDAVVVEVTGDIDISSSPRFHAKILELLERGPATVVIDLTGVGFCDSSGLSGLLRLHRYCTESGIDLSIAPSKVVRRAIELTGLSSTLKLAG</sequence>
<evidence type="ECO:0000256" key="2">
    <source>
        <dbReference type="RuleBase" id="RU003749"/>
    </source>
</evidence>
<dbReference type="GO" id="GO:0043856">
    <property type="term" value="F:anti-sigma factor antagonist activity"/>
    <property type="evidence" value="ECO:0007669"/>
    <property type="project" value="InterPro"/>
</dbReference>
<reference evidence="4 5" key="1">
    <citation type="journal article" date="2015" name="Genome Announc.">
        <title>Draft Genome Sequence of Norvancomycin-Producing Strain Amycolatopsis orientalis CPCC200066.</title>
        <authorList>
            <person name="Lei X."/>
            <person name="Yuan F."/>
            <person name="Shi Y."/>
            <person name="Li X."/>
            <person name="Wang L."/>
            <person name="Hong B."/>
        </authorList>
    </citation>
    <scope>NUCLEOTIDE SEQUENCE [LARGE SCALE GENOMIC DNA]</scope>
    <source>
        <strain evidence="4 5">B-37</strain>
    </source>
</reference>
<evidence type="ECO:0000313" key="5">
    <source>
        <dbReference type="Proteomes" id="UP000093695"/>
    </source>
</evidence>
<dbReference type="Gene3D" id="3.30.750.24">
    <property type="entry name" value="STAS domain"/>
    <property type="match status" value="1"/>
</dbReference>
<dbReference type="PANTHER" id="PTHR33495">
    <property type="entry name" value="ANTI-SIGMA FACTOR ANTAGONIST TM_1081-RELATED-RELATED"/>
    <property type="match status" value="1"/>
</dbReference>
<gene>
    <name evidence="4" type="ORF">SD37_30360</name>
</gene>
<dbReference type="STRING" id="31958.SD37_30360"/>
<dbReference type="EMBL" id="CP016174">
    <property type="protein sequence ID" value="ANN19500.1"/>
    <property type="molecule type" value="Genomic_DNA"/>
</dbReference>
<dbReference type="RefSeq" id="WP_052675128.1">
    <property type="nucleotide sequence ID" value="NZ_CP016174.1"/>
</dbReference>
<accession>A0A193C579</accession>
<dbReference type="Proteomes" id="UP000093695">
    <property type="component" value="Chromosome"/>
</dbReference>
<dbReference type="NCBIfam" id="TIGR00377">
    <property type="entry name" value="ant_ant_sig"/>
    <property type="match status" value="1"/>
</dbReference>
<feature type="domain" description="STAS" evidence="3">
    <location>
        <begin position="14"/>
        <end position="113"/>
    </location>
</feature>
<dbReference type="SUPFAM" id="SSF52091">
    <property type="entry name" value="SpoIIaa-like"/>
    <property type="match status" value="1"/>
</dbReference>
<dbReference type="CDD" id="cd07043">
    <property type="entry name" value="STAS_anti-anti-sigma_factors"/>
    <property type="match status" value="1"/>
</dbReference>
<organism evidence="4 5">
    <name type="scientific">Amycolatopsis orientalis</name>
    <name type="common">Nocardia orientalis</name>
    <dbReference type="NCBI Taxonomy" id="31958"/>
    <lineage>
        <taxon>Bacteria</taxon>
        <taxon>Bacillati</taxon>
        <taxon>Actinomycetota</taxon>
        <taxon>Actinomycetes</taxon>
        <taxon>Pseudonocardiales</taxon>
        <taxon>Pseudonocardiaceae</taxon>
        <taxon>Amycolatopsis</taxon>
    </lineage>
</organism>
<evidence type="ECO:0000259" key="3">
    <source>
        <dbReference type="PROSITE" id="PS50801"/>
    </source>
</evidence>
<evidence type="ECO:0000256" key="1">
    <source>
        <dbReference type="ARBA" id="ARBA00009013"/>
    </source>
</evidence>
<protein>
    <recommendedName>
        <fullName evidence="2">Anti-sigma factor antagonist</fullName>
    </recommendedName>
</protein>
<dbReference type="InterPro" id="IPR003658">
    <property type="entry name" value="Anti-sigma_ant"/>
</dbReference>
<dbReference type="AlphaFoldDB" id="A0A193C579"/>
<keyword evidence="5" id="KW-1185">Reference proteome</keyword>
<dbReference type="KEGG" id="aori:SD37_30360"/>
<comment type="similarity">
    <text evidence="1 2">Belongs to the anti-sigma-factor antagonist family.</text>
</comment>